<protein>
    <recommendedName>
        <fullName evidence="3">C2H2-type domain-containing protein</fullName>
    </recommendedName>
</protein>
<dbReference type="Gramene" id="Zm00001eb159360_T001">
    <property type="protein sequence ID" value="Zm00001eb159360_P001"/>
    <property type="gene ID" value="Zm00001eb159360"/>
</dbReference>
<reference evidence="1" key="2">
    <citation type="submission" date="2019-07" db="EMBL/GenBank/DDBJ databases">
        <authorList>
            <person name="Seetharam A."/>
            <person name="Woodhouse M."/>
            <person name="Cannon E."/>
        </authorList>
    </citation>
    <scope>NUCLEOTIDE SEQUENCE [LARGE SCALE GENOMIC DNA]</scope>
    <source>
        <strain evidence="1">cv. B73</strain>
    </source>
</reference>
<name>A0A804NGN1_MAIZE</name>
<dbReference type="Proteomes" id="UP000007305">
    <property type="component" value="Chromosome 3"/>
</dbReference>
<dbReference type="Pfam" id="PF18868">
    <property type="entry name" value="zf-C2H2_3rep"/>
    <property type="match status" value="1"/>
</dbReference>
<dbReference type="InParanoid" id="A0A804NGN1"/>
<dbReference type="PANTHER" id="PTHR47325">
    <property type="entry name" value="HISTONE-LYSINE N-METHYLTRANSFERASE SUVR5"/>
    <property type="match status" value="1"/>
</dbReference>
<organism evidence="1 2">
    <name type="scientific">Zea mays</name>
    <name type="common">Maize</name>
    <dbReference type="NCBI Taxonomy" id="4577"/>
    <lineage>
        <taxon>Eukaryota</taxon>
        <taxon>Viridiplantae</taxon>
        <taxon>Streptophyta</taxon>
        <taxon>Embryophyta</taxon>
        <taxon>Tracheophyta</taxon>
        <taxon>Spermatophyta</taxon>
        <taxon>Magnoliopsida</taxon>
        <taxon>Liliopsida</taxon>
        <taxon>Poales</taxon>
        <taxon>Poaceae</taxon>
        <taxon>PACMAD clade</taxon>
        <taxon>Panicoideae</taxon>
        <taxon>Andropogonodae</taxon>
        <taxon>Andropogoneae</taxon>
        <taxon>Tripsacinae</taxon>
        <taxon>Zea</taxon>
    </lineage>
</organism>
<dbReference type="AlphaFoldDB" id="A0A804NGN1"/>
<dbReference type="EnsemblPlants" id="Zm00001eb159360_T001">
    <property type="protein sequence ID" value="Zm00001eb159360_P001"/>
    <property type="gene ID" value="Zm00001eb159360"/>
</dbReference>
<sequence>MESFTNKKVLEIHVHDVHGAQYLQYSILIRCMSCNNNFLNTDLLYPHIVSD</sequence>
<proteinExistence type="predicted"/>
<dbReference type="PANTHER" id="PTHR47325:SF1">
    <property type="entry name" value="HISTONE-LYSINE N-METHYLTRANSFERASE SUVR5"/>
    <property type="match status" value="1"/>
</dbReference>
<evidence type="ECO:0008006" key="3">
    <source>
        <dbReference type="Google" id="ProtNLM"/>
    </source>
</evidence>
<evidence type="ECO:0000313" key="1">
    <source>
        <dbReference type="EnsemblPlants" id="Zm00001eb159360_P001"/>
    </source>
</evidence>
<reference evidence="1" key="3">
    <citation type="submission" date="2021-05" db="UniProtKB">
        <authorList>
            <consortium name="EnsemblPlants"/>
        </authorList>
    </citation>
    <scope>IDENTIFICATION</scope>
    <source>
        <strain evidence="1">cv. B73</strain>
    </source>
</reference>
<accession>A0A804NGN1</accession>
<dbReference type="InterPro" id="IPR040689">
    <property type="entry name" value="SUVR5_Znf-C2H2_3rpt"/>
</dbReference>
<reference evidence="2" key="1">
    <citation type="submission" date="2015-12" db="EMBL/GenBank/DDBJ databases">
        <title>Update maize B73 reference genome by single molecule sequencing technologies.</title>
        <authorList>
            <consortium name="Maize Genome Sequencing Project"/>
            <person name="Ware D."/>
        </authorList>
    </citation>
    <scope>NUCLEOTIDE SEQUENCE [LARGE SCALE GENOMIC DNA]</scope>
    <source>
        <strain evidence="2">cv. B73</strain>
    </source>
</reference>
<evidence type="ECO:0000313" key="2">
    <source>
        <dbReference type="Proteomes" id="UP000007305"/>
    </source>
</evidence>
<keyword evidence="2" id="KW-1185">Reference proteome</keyword>